<organism evidence="1 2">
    <name type="scientific">Paenibacillus chartarius</name>
    <dbReference type="NCBI Taxonomy" id="747481"/>
    <lineage>
        <taxon>Bacteria</taxon>
        <taxon>Bacillati</taxon>
        <taxon>Bacillota</taxon>
        <taxon>Bacilli</taxon>
        <taxon>Bacillales</taxon>
        <taxon>Paenibacillaceae</taxon>
        <taxon>Paenibacillus</taxon>
    </lineage>
</organism>
<reference evidence="1 2" key="1">
    <citation type="submission" date="2024-09" db="EMBL/GenBank/DDBJ databases">
        <authorList>
            <person name="Sun Q."/>
            <person name="Mori K."/>
        </authorList>
    </citation>
    <scope>NUCLEOTIDE SEQUENCE [LARGE SCALE GENOMIC DNA]</scope>
    <source>
        <strain evidence="1 2">CCM 7759</strain>
    </source>
</reference>
<proteinExistence type="predicted"/>
<dbReference type="EMBL" id="JBHLWN010000046">
    <property type="protein sequence ID" value="MFC0213133.1"/>
    <property type="molecule type" value="Genomic_DNA"/>
</dbReference>
<name>A0ABV6DKE9_9BACL</name>
<keyword evidence="2" id="KW-1185">Reference proteome</keyword>
<protein>
    <recommendedName>
        <fullName evidence="3">WYL domain-containing protein</fullName>
    </recommendedName>
</protein>
<dbReference type="Proteomes" id="UP001589776">
    <property type="component" value="Unassembled WGS sequence"/>
</dbReference>
<sequence length="70" mass="8189">MPIKFSKYVGSVVEIIYLDSRRQLTHRIVEIRAVQGDTLQAFCYRRQAPRSFKLENVLAARPLPRRSRVS</sequence>
<evidence type="ECO:0008006" key="3">
    <source>
        <dbReference type="Google" id="ProtNLM"/>
    </source>
</evidence>
<gene>
    <name evidence="1" type="ORF">ACFFK0_11825</name>
</gene>
<accession>A0ABV6DKE9</accession>
<evidence type="ECO:0000313" key="2">
    <source>
        <dbReference type="Proteomes" id="UP001589776"/>
    </source>
</evidence>
<dbReference type="RefSeq" id="WP_377470394.1">
    <property type="nucleotide sequence ID" value="NZ_JBHLWN010000046.1"/>
</dbReference>
<evidence type="ECO:0000313" key="1">
    <source>
        <dbReference type="EMBL" id="MFC0213133.1"/>
    </source>
</evidence>
<comment type="caution">
    <text evidence="1">The sequence shown here is derived from an EMBL/GenBank/DDBJ whole genome shotgun (WGS) entry which is preliminary data.</text>
</comment>